<dbReference type="Proteomes" id="UP001056012">
    <property type="component" value="Chromosome 1"/>
</dbReference>
<dbReference type="InterPro" id="IPR012945">
    <property type="entry name" value="Tubulin-bd_cofactor_C_dom"/>
</dbReference>
<dbReference type="VEuPathDB" id="FungiDB:yc1106_00545"/>
<dbReference type="PROSITE" id="PS51329">
    <property type="entry name" value="C_CAP_COFACTOR_C"/>
    <property type="match status" value="1"/>
</dbReference>
<evidence type="ECO:0000313" key="8">
    <source>
        <dbReference type="EMBL" id="USP73271.1"/>
    </source>
</evidence>
<keyword evidence="3" id="KW-0963">Cytoplasm</keyword>
<dbReference type="PANTHER" id="PTHR15139">
    <property type="entry name" value="TUBULIN FOLDING COFACTOR C"/>
    <property type="match status" value="1"/>
</dbReference>
<protein>
    <recommendedName>
        <fullName evidence="7">C-CAP/cofactor C-like domain-containing protein</fullName>
    </recommendedName>
</protein>
<sequence>MSEANLKETFYRKFQEDVASIQTQISSLPETPAASRERNEAIEQCLAGIDRLSHDVLDASSFLPAYDQRAYSEAIKGLSEKLQNIRNSFDPPKKFSFKNKRKEAAAPVTTAPSVARETPAPSSAPSRADDIPSTTSSELSHKSSLQITLPSTPYVTSSPTVSHLTRCVVDLSPPTASGTPFATLYLRNIKDSLIICGRVAGAIHITDVSNSVIVTVCRQFRMHGSKRVDIYLHSASRPIIEDCEALRFAPLPETFIASDTSQAANQWDQIDDFKWLKSEPSPHFSILPEVERISDDVWRNVVPQIKEKSLEDILGAVNVR</sequence>
<evidence type="ECO:0000256" key="1">
    <source>
        <dbReference type="ARBA" id="ARBA00004496"/>
    </source>
</evidence>
<gene>
    <name evidence="8" type="ORF">yc1106_00545</name>
</gene>
<keyword evidence="9" id="KW-1185">Reference proteome</keyword>
<dbReference type="Pfam" id="PF07986">
    <property type="entry name" value="TBCC"/>
    <property type="match status" value="1"/>
</dbReference>
<accession>A0A9Q8YZR6</accession>
<feature type="domain" description="C-CAP/cofactor C-like" evidence="7">
    <location>
        <begin position="132"/>
        <end position="275"/>
    </location>
</feature>
<dbReference type="InterPro" id="IPR038397">
    <property type="entry name" value="TBCC_N_sf"/>
</dbReference>
<evidence type="ECO:0000256" key="6">
    <source>
        <dbReference type="SAM" id="MobiDB-lite"/>
    </source>
</evidence>
<dbReference type="Pfam" id="PF16752">
    <property type="entry name" value="TBCC_N"/>
    <property type="match status" value="1"/>
</dbReference>
<dbReference type="InterPro" id="IPR031925">
    <property type="entry name" value="TBCC_N"/>
</dbReference>
<dbReference type="GO" id="GO:0007023">
    <property type="term" value="P:post-chaperonin tubulin folding pathway"/>
    <property type="evidence" value="ECO:0007669"/>
    <property type="project" value="InterPro"/>
</dbReference>
<dbReference type="InterPro" id="IPR016098">
    <property type="entry name" value="CAP/MinC_C"/>
</dbReference>
<keyword evidence="4" id="KW-0007">Acetylation</keyword>
<comment type="subcellular location">
    <subcellularLocation>
        <location evidence="1">Cytoplasm</location>
    </subcellularLocation>
</comment>
<dbReference type="InterPro" id="IPR017901">
    <property type="entry name" value="C-CAP_CF_C-like"/>
</dbReference>
<evidence type="ECO:0000313" key="9">
    <source>
        <dbReference type="Proteomes" id="UP001056012"/>
    </source>
</evidence>
<dbReference type="GO" id="GO:0015631">
    <property type="term" value="F:tubulin binding"/>
    <property type="evidence" value="ECO:0007669"/>
    <property type="project" value="InterPro"/>
</dbReference>
<dbReference type="Gene3D" id="1.20.58.1250">
    <property type="entry name" value="Tubulin Binding Cofactor C, N-terminal domain"/>
    <property type="match status" value="1"/>
</dbReference>
<evidence type="ECO:0000256" key="5">
    <source>
        <dbReference type="ARBA" id="ARBA00026055"/>
    </source>
</evidence>
<evidence type="ECO:0000259" key="7">
    <source>
        <dbReference type="PROSITE" id="PS51329"/>
    </source>
</evidence>
<dbReference type="PANTHER" id="PTHR15139:SF0">
    <property type="entry name" value="TUBULIN-SPECIFIC CHAPERONE C"/>
    <property type="match status" value="1"/>
</dbReference>
<feature type="compositionally biased region" description="Low complexity" evidence="6">
    <location>
        <begin position="105"/>
        <end position="115"/>
    </location>
</feature>
<reference evidence="8" key="1">
    <citation type="submission" date="2021-12" db="EMBL/GenBank/DDBJ databases">
        <title>Curvularia clavata genome.</title>
        <authorList>
            <person name="Cao Y."/>
        </authorList>
    </citation>
    <scope>NUCLEOTIDE SEQUENCE</scope>
    <source>
        <strain evidence="8">Yc1106</strain>
    </source>
</reference>
<comment type="similarity">
    <text evidence="2">Belongs to the TBCC family.</text>
</comment>
<proteinExistence type="inferred from homology"/>
<dbReference type="Gene3D" id="2.160.20.70">
    <property type="match status" value="1"/>
</dbReference>
<evidence type="ECO:0000256" key="2">
    <source>
        <dbReference type="ARBA" id="ARBA00008848"/>
    </source>
</evidence>
<dbReference type="AlphaFoldDB" id="A0A9Q8YZR6"/>
<dbReference type="InterPro" id="IPR027684">
    <property type="entry name" value="TBCC"/>
</dbReference>
<feature type="region of interest" description="Disordered" evidence="6">
    <location>
        <begin position="90"/>
        <end position="144"/>
    </location>
</feature>
<comment type="subunit">
    <text evidence="5">Supercomplex made of cofactors A to E. Cofactors A and D function by capturing and stabilizing tubulin in a quasi-native conformation. Cofactor E binds to the cofactor D-tubulin complex; interaction with cofactor C then causes the release of tubulin polypeptides that are committed to the native state.</text>
</comment>
<dbReference type="GO" id="GO:0007021">
    <property type="term" value="P:tubulin complex assembly"/>
    <property type="evidence" value="ECO:0007669"/>
    <property type="project" value="TreeGrafter"/>
</dbReference>
<dbReference type="GO" id="GO:0005737">
    <property type="term" value="C:cytoplasm"/>
    <property type="evidence" value="ECO:0007669"/>
    <property type="project" value="UniProtKB-SubCell"/>
</dbReference>
<dbReference type="OrthoDB" id="194775at2759"/>
<organism evidence="8 9">
    <name type="scientific">Curvularia clavata</name>
    <dbReference type="NCBI Taxonomy" id="95742"/>
    <lineage>
        <taxon>Eukaryota</taxon>
        <taxon>Fungi</taxon>
        <taxon>Dikarya</taxon>
        <taxon>Ascomycota</taxon>
        <taxon>Pezizomycotina</taxon>
        <taxon>Dothideomycetes</taxon>
        <taxon>Pleosporomycetidae</taxon>
        <taxon>Pleosporales</taxon>
        <taxon>Pleosporineae</taxon>
        <taxon>Pleosporaceae</taxon>
        <taxon>Curvularia</taxon>
    </lineage>
</organism>
<dbReference type="EMBL" id="CP089274">
    <property type="protein sequence ID" value="USP73271.1"/>
    <property type="molecule type" value="Genomic_DNA"/>
</dbReference>
<evidence type="ECO:0000256" key="3">
    <source>
        <dbReference type="ARBA" id="ARBA00022490"/>
    </source>
</evidence>
<feature type="compositionally biased region" description="Low complexity" evidence="6">
    <location>
        <begin position="133"/>
        <end position="144"/>
    </location>
</feature>
<evidence type="ECO:0000256" key="4">
    <source>
        <dbReference type="ARBA" id="ARBA00022990"/>
    </source>
</evidence>
<name>A0A9Q8YZR6_CURCL</name>